<protein>
    <submittedName>
        <fullName evidence="3">MD domain-containing protein</fullName>
    </submittedName>
</protein>
<proteinExistence type="predicted"/>
<dbReference type="InterPro" id="IPR053295">
    <property type="entry name" value="Innate_immunity_reg"/>
</dbReference>
<sequence>MVSVSITLYDANGSQISITNPYRTGTNYLFSISPASGTLFSAGIYQVTINSLNIREHPFCTMNVKGISSVNTYIAYNQDIGFANGQHSNSANYYPRTAPEYNVAVVSSPVPLQFIQAYNSSARGLLWASPLMPRSNCVYNYVSKDTFQCPDASYGIAIDGTDLDGHPFRRYEIVHCVGQQHTVALEHQPHSFITLSNN</sequence>
<evidence type="ECO:0000259" key="1">
    <source>
        <dbReference type="SMART" id="SM00604"/>
    </source>
</evidence>
<dbReference type="Proteomes" id="UP000887578">
    <property type="component" value="Unplaced"/>
</dbReference>
<name>A0A914PIE6_9BILA</name>
<dbReference type="PANTHER" id="PTHR47324">
    <property type="entry name" value="PROTEIN IRG-7-RELATED"/>
    <property type="match status" value="1"/>
</dbReference>
<reference evidence="3" key="1">
    <citation type="submission" date="2022-11" db="UniProtKB">
        <authorList>
            <consortium name="WormBaseParasite"/>
        </authorList>
    </citation>
    <scope>IDENTIFICATION</scope>
</reference>
<dbReference type="AlphaFoldDB" id="A0A914PIE6"/>
<dbReference type="Pfam" id="PF24415">
    <property type="entry name" value="Ig_Irg-7"/>
    <property type="match status" value="1"/>
</dbReference>
<keyword evidence="2" id="KW-1185">Reference proteome</keyword>
<evidence type="ECO:0000313" key="3">
    <source>
        <dbReference type="WBParaSite" id="PDA_v2.g18138.t1"/>
    </source>
</evidence>
<accession>A0A914PIE6</accession>
<dbReference type="InterPro" id="IPR006582">
    <property type="entry name" value="MD_domain"/>
</dbReference>
<feature type="domain" description="MD" evidence="1">
    <location>
        <begin position="36"/>
        <end position="171"/>
    </location>
</feature>
<evidence type="ECO:0000313" key="2">
    <source>
        <dbReference type="Proteomes" id="UP000887578"/>
    </source>
</evidence>
<dbReference type="SMART" id="SM00604">
    <property type="entry name" value="MD"/>
    <property type="match status" value="1"/>
</dbReference>
<dbReference type="InterPro" id="IPR057085">
    <property type="entry name" value="Ig_Irg-7"/>
</dbReference>
<dbReference type="WBParaSite" id="PDA_v2.g18138.t1">
    <property type="protein sequence ID" value="PDA_v2.g18138.t1"/>
    <property type="gene ID" value="PDA_v2.g18138"/>
</dbReference>
<organism evidence="2 3">
    <name type="scientific">Panagrolaimus davidi</name>
    <dbReference type="NCBI Taxonomy" id="227884"/>
    <lineage>
        <taxon>Eukaryota</taxon>
        <taxon>Metazoa</taxon>
        <taxon>Ecdysozoa</taxon>
        <taxon>Nematoda</taxon>
        <taxon>Chromadorea</taxon>
        <taxon>Rhabditida</taxon>
        <taxon>Tylenchina</taxon>
        <taxon>Panagrolaimomorpha</taxon>
        <taxon>Panagrolaimoidea</taxon>
        <taxon>Panagrolaimidae</taxon>
        <taxon>Panagrolaimus</taxon>
    </lineage>
</organism>